<proteinExistence type="predicted"/>
<dbReference type="OrthoDB" id="9793746at2"/>
<dbReference type="Proteomes" id="UP000270620">
    <property type="component" value="Unassembled WGS sequence"/>
</dbReference>
<evidence type="ECO:0000256" key="1">
    <source>
        <dbReference type="SAM" id="Phobius"/>
    </source>
</evidence>
<feature type="transmembrane region" description="Helical" evidence="1">
    <location>
        <begin position="125"/>
        <end position="144"/>
    </location>
</feature>
<dbReference type="PANTHER" id="PTHR37308:SF1">
    <property type="entry name" value="POLYPRENYL-PHOSPHATE TRANSPORTER"/>
    <property type="match status" value="1"/>
</dbReference>
<dbReference type="AlphaFoldDB" id="A0A428K2S0"/>
<evidence type="ECO:0000313" key="3">
    <source>
        <dbReference type="Proteomes" id="UP000270620"/>
    </source>
</evidence>
<protein>
    <submittedName>
        <fullName evidence="2">DUF368 domain-containing protein</fullName>
    </submittedName>
</protein>
<keyword evidence="3" id="KW-1185">Reference proteome</keyword>
<keyword evidence="1" id="KW-1133">Transmembrane helix</keyword>
<name>A0A428K2S0_9FLAO</name>
<dbReference type="RefSeq" id="WP_125467598.1">
    <property type="nucleotide sequence ID" value="NZ_RWBG01000002.1"/>
</dbReference>
<keyword evidence="1" id="KW-0812">Transmembrane</keyword>
<feature type="transmembrane region" description="Helical" evidence="1">
    <location>
        <begin position="156"/>
        <end position="181"/>
    </location>
</feature>
<keyword evidence="1" id="KW-0472">Membrane</keyword>
<feature type="transmembrane region" description="Helical" evidence="1">
    <location>
        <begin position="309"/>
        <end position="328"/>
    </location>
</feature>
<reference evidence="2 3" key="1">
    <citation type="submission" date="2018-12" db="EMBL/GenBank/DDBJ databases">
        <title>Mangrovimonas spongiae sp. nov., a novel member of the genus Mangrovimonas isolated from marine sponge.</title>
        <authorList>
            <person name="Zhuang L."/>
            <person name="Luo L."/>
        </authorList>
    </citation>
    <scope>NUCLEOTIDE SEQUENCE [LARGE SCALE GENOMIC DNA]</scope>
    <source>
        <strain evidence="2 3">HN-E26</strain>
    </source>
</reference>
<dbReference type="EMBL" id="RWBG01000002">
    <property type="protein sequence ID" value="RSK40685.1"/>
    <property type="molecule type" value="Genomic_DNA"/>
</dbReference>
<evidence type="ECO:0000313" key="2">
    <source>
        <dbReference type="EMBL" id="RSK40685.1"/>
    </source>
</evidence>
<dbReference type="PANTHER" id="PTHR37308">
    <property type="entry name" value="INTEGRAL MEMBRANE PROTEIN"/>
    <property type="match status" value="1"/>
</dbReference>
<comment type="caution">
    <text evidence="2">The sequence shown here is derived from an EMBL/GenBank/DDBJ whole genome shotgun (WGS) entry which is preliminary data.</text>
</comment>
<feature type="transmembrane region" description="Helical" evidence="1">
    <location>
        <begin position="201"/>
        <end position="219"/>
    </location>
</feature>
<accession>A0A428K2S0</accession>
<feature type="transmembrane region" description="Helical" evidence="1">
    <location>
        <begin position="69"/>
        <end position="89"/>
    </location>
</feature>
<organism evidence="2 3">
    <name type="scientific">Mangrovimonas spongiae</name>
    <dbReference type="NCBI Taxonomy" id="2494697"/>
    <lineage>
        <taxon>Bacteria</taxon>
        <taxon>Pseudomonadati</taxon>
        <taxon>Bacteroidota</taxon>
        <taxon>Flavobacteriia</taxon>
        <taxon>Flavobacteriales</taxon>
        <taxon>Flavobacteriaceae</taxon>
        <taxon>Mangrovimonas</taxon>
    </lineage>
</organism>
<dbReference type="InterPro" id="IPR007163">
    <property type="entry name" value="VCA0040-like"/>
</dbReference>
<dbReference type="Pfam" id="PF04018">
    <property type="entry name" value="VCA0040-like"/>
    <property type="match status" value="1"/>
</dbReference>
<feature type="transmembrane region" description="Helical" evidence="1">
    <location>
        <begin position="101"/>
        <end position="119"/>
    </location>
</feature>
<gene>
    <name evidence="2" type="ORF">EJA19_06825</name>
</gene>
<sequence>MGRHFSDYLFISLKGMAMGAADAVPGVSGGTIALIAGIYQELITTISNIKPKLITTLRKEGFNTFWKELNGNFLLALLSGIIISFVSFMRVAKYLIEYHPILIWSFFFGLIIASIYYVGKQVNTWSLLTTIALLAGTAFAYYISTLPSLASNNSNFFLFFAGAIAICAMILPGISGSFILVVLGAYKTLSDAINDWDFKRLAIFAFGAVVGLLSFSKILKWLFKHYYNLTMALLTGFIVGSLNKIWPWKITETVMEKATGNMMPLNDLTPLNTLSLFQQQTHNFDTYKVVAEKSVLPTTFSNMNGNIDAHTITAVGLMILGFVTILALEKIGSKK</sequence>